<name>A0A1S8WQV4_OPIVI</name>
<proteinExistence type="predicted"/>
<feature type="non-terminal residue" evidence="1">
    <location>
        <position position="1"/>
    </location>
</feature>
<reference evidence="1 2" key="1">
    <citation type="submission" date="2015-03" db="EMBL/GenBank/DDBJ databases">
        <title>Draft genome of the nematode, Opisthorchis viverrini.</title>
        <authorList>
            <person name="Mitreva M."/>
        </authorList>
    </citation>
    <scope>NUCLEOTIDE SEQUENCE [LARGE SCALE GENOMIC DNA]</scope>
    <source>
        <strain evidence="1">Khon Kaen</strain>
    </source>
</reference>
<dbReference type="AlphaFoldDB" id="A0A1S8WQV4"/>
<evidence type="ECO:0000313" key="2">
    <source>
        <dbReference type="Proteomes" id="UP000243686"/>
    </source>
</evidence>
<accession>A0A1S8WQV4</accession>
<organism evidence="1 2">
    <name type="scientific">Opisthorchis viverrini</name>
    <name type="common">Southeast Asian liver fluke</name>
    <dbReference type="NCBI Taxonomy" id="6198"/>
    <lineage>
        <taxon>Eukaryota</taxon>
        <taxon>Metazoa</taxon>
        <taxon>Spiralia</taxon>
        <taxon>Lophotrochozoa</taxon>
        <taxon>Platyhelminthes</taxon>
        <taxon>Trematoda</taxon>
        <taxon>Digenea</taxon>
        <taxon>Opisthorchiida</taxon>
        <taxon>Opisthorchiata</taxon>
        <taxon>Opisthorchiidae</taxon>
        <taxon>Opisthorchis</taxon>
    </lineage>
</organism>
<gene>
    <name evidence="1" type="ORF">X801_07389</name>
</gene>
<feature type="non-terminal residue" evidence="1">
    <location>
        <position position="161"/>
    </location>
</feature>
<protein>
    <submittedName>
        <fullName evidence="1">Uncharacterized protein</fullName>
    </submittedName>
</protein>
<dbReference type="Proteomes" id="UP000243686">
    <property type="component" value="Unassembled WGS sequence"/>
</dbReference>
<keyword evidence="2" id="KW-1185">Reference proteome</keyword>
<sequence>ILLASLLVLKVNAATTEEVLEDILSLTYWIVVELSVLLEMCGTGGRRRDSLLFNFLHQTHFDGSSPEFRQDDNSPDWYVMRDCALGVRSPRRTSHGITKRLLKVWRNFTTTYTEVDNHGAAQTTLRRAVHLGARRDEKKLVQLRRLTQTSASTMETETSDN</sequence>
<evidence type="ECO:0000313" key="1">
    <source>
        <dbReference type="EMBL" id="OON16784.1"/>
    </source>
</evidence>
<dbReference type="EMBL" id="KV896519">
    <property type="protein sequence ID" value="OON16784.1"/>
    <property type="molecule type" value="Genomic_DNA"/>
</dbReference>